<proteinExistence type="predicted"/>
<dbReference type="Gene3D" id="2.40.160.50">
    <property type="entry name" value="membrane protein fhac: a member of the omp85/tpsb transporter family"/>
    <property type="match status" value="1"/>
</dbReference>
<keyword evidence="5" id="KW-0998">Cell outer membrane</keyword>
<dbReference type="Pfam" id="PF01103">
    <property type="entry name" value="Omp85"/>
    <property type="match status" value="1"/>
</dbReference>
<evidence type="ECO:0000256" key="3">
    <source>
        <dbReference type="ARBA" id="ARBA00022729"/>
    </source>
</evidence>
<dbReference type="Proteomes" id="UP000654604">
    <property type="component" value="Unassembled WGS sequence"/>
</dbReference>
<dbReference type="InterPro" id="IPR000184">
    <property type="entry name" value="Bac_surfAg_D15"/>
</dbReference>
<protein>
    <submittedName>
        <fullName evidence="8">BamA/TamA family outer membrane protein</fullName>
    </submittedName>
</protein>
<dbReference type="InterPro" id="IPR010827">
    <property type="entry name" value="BamA/TamA_POTRA"/>
</dbReference>
<sequence>MAVSNNQMSKKKLNYNSVVQKKNIVPKADNMTLLFKVTNNNGHGVSIHKTSMANLVTKFPILSALLFLTTFMVSQPLSANAEVEKEDNSSPTTNLQFNLSSVAHQPPNFLPQNVEINQAPTPEDFVTESNQPLETFTEGINKPQEISPNLEIALKDKSNQEISPNLEIAVEDKSNQEIISPNLEINIDSQSSSPQQILLAQNNPSSSQEEARVLVAEVVVEGVEGELEDLVYNVIRTAPGRTTSRSQLQEDINAIFATGFFSDANVVPSDTPLGVRITYTVAPNPVLQRVQLQTVSGTSPEAQVPPEVVDELFGEQYGSIINLRDLQEGISGINTWYSDNGFDLAQVVSSPQVSPDGVVTLIIAEGEIEDIQVKYFNEDNEEVDGKTREFIITREVELKPGDIFNRNTAQRDLQRVFGLGIFQDVRLSFSEAEDPSKVVMNIEVVQGNTGSIAAGAGISSNSGFFGTLSYQEQNLGGNNQNLGAEFQLGERELLFDLSLRDPWIATTPDRTSYIANIFRRRSISLVFDGTDTESIRTEVGDTRPRVVRTGTGITFSRPLAEDPFTRPEWTLSAGLQYQRVEIKNTDGDLSPRSSAEFGNELLSISESGQDDLFLVRFNAARDRRNNRLQPTEGSFFLVGMEQTVPLGSGNILFNRIRANYSHYIPVNFLDFDFAEGPQALAFNVQAGTVLGDLPPYEAFVLGGSNSVRGYGEGDLGNGRTFIQASAEYRFPIFSIVGGALFLDFGSDLGSGSSVPGQPAEVRGLNGTGYGYGLGVRIQSPVGPIRIDYGVNDEGDNRIHFGIGERF</sequence>
<keyword evidence="3" id="KW-0732">Signal</keyword>
<reference evidence="8 9" key="1">
    <citation type="submission" date="2020-10" db="EMBL/GenBank/DDBJ databases">
        <authorList>
            <person name="Castelo-Branco R."/>
            <person name="Eusebio N."/>
            <person name="Adriana R."/>
            <person name="Vieira A."/>
            <person name="Brugerolle De Fraissinette N."/>
            <person name="Rezende De Castro R."/>
            <person name="Schneider M.P."/>
            <person name="Vasconcelos V."/>
            <person name="Leao P.N."/>
        </authorList>
    </citation>
    <scope>NUCLEOTIDE SEQUENCE [LARGE SCALE GENOMIC DNA]</scope>
    <source>
        <strain evidence="8 9">LEGE 03274</strain>
    </source>
</reference>
<dbReference type="Gene3D" id="3.10.20.310">
    <property type="entry name" value="membrane protein fhac"/>
    <property type="match status" value="3"/>
</dbReference>
<evidence type="ECO:0000256" key="1">
    <source>
        <dbReference type="ARBA" id="ARBA00004370"/>
    </source>
</evidence>
<evidence type="ECO:0000256" key="4">
    <source>
        <dbReference type="ARBA" id="ARBA00023136"/>
    </source>
</evidence>
<keyword evidence="9" id="KW-1185">Reference proteome</keyword>
<dbReference type="PANTHER" id="PTHR12815">
    <property type="entry name" value="SORTING AND ASSEMBLY MACHINERY SAMM50 PROTEIN FAMILY MEMBER"/>
    <property type="match status" value="1"/>
</dbReference>
<feature type="domain" description="POTRA" evidence="7">
    <location>
        <begin position="215"/>
        <end position="282"/>
    </location>
</feature>
<feature type="domain" description="POTRA" evidence="7">
    <location>
        <begin position="386"/>
        <end position="444"/>
    </location>
</feature>
<evidence type="ECO:0000313" key="9">
    <source>
        <dbReference type="Proteomes" id="UP000654604"/>
    </source>
</evidence>
<evidence type="ECO:0000256" key="5">
    <source>
        <dbReference type="ARBA" id="ARBA00023237"/>
    </source>
</evidence>
<keyword evidence="2" id="KW-0812">Transmembrane</keyword>
<comment type="subcellular location">
    <subcellularLocation>
        <location evidence="1">Membrane</location>
    </subcellularLocation>
</comment>
<name>A0ABR9V5A9_9CHRO</name>
<feature type="domain" description="Bacterial surface antigen (D15)" evidence="6">
    <location>
        <begin position="474"/>
        <end position="806"/>
    </location>
</feature>
<evidence type="ECO:0000259" key="7">
    <source>
        <dbReference type="Pfam" id="PF07244"/>
    </source>
</evidence>
<dbReference type="Pfam" id="PF07244">
    <property type="entry name" value="POTRA"/>
    <property type="match status" value="2"/>
</dbReference>
<dbReference type="PANTHER" id="PTHR12815:SF47">
    <property type="entry name" value="TRANSLOCATION AND ASSEMBLY MODULE SUBUNIT TAMA"/>
    <property type="match status" value="1"/>
</dbReference>
<evidence type="ECO:0000313" key="8">
    <source>
        <dbReference type="EMBL" id="MBE9223079.1"/>
    </source>
</evidence>
<comment type="caution">
    <text evidence="8">The sequence shown here is derived from an EMBL/GenBank/DDBJ whole genome shotgun (WGS) entry which is preliminary data.</text>
</comment>
<gene>
    <name evidence="8" type="ORF">IQ215_10265</name>
</gene>
<keyword evidence="4" id="KW-0472">Membrane</keyword>
<dbReference type="EMBL" id="JADEWC010000022">
    <property type="protein sequence ID" value="MBE9223079.1"/>
    <property type="molecule type" value="Genomic_DNA"/>
</dbReference>
<evidence type="ECO:0000259" key="6">
    <source>
        <dbReference type="Pfam" id="PF01103"/>
    </source>
</evidence>
<evidence type="ECO:0000256" key="2">
    <source>
        <dbReference type="ARBA" id="ARBA00022692"/>
    </source>
</evidence>
<dbReference type="InterPro" id="IPR039910">
    <property type="entry name" value="D15-like"/>
</dbReference>
<accession>A0ABR9V5A9</accession>
<organism evidence="8 9">
    <name type="scientific">Cyanobacterium stanieri LEGE 03274</name>
    <dbReference type="NCBI Taxonomy" id="1828756"/>
    <lineage>
        <taxon>Bacteria</taxon>
        <taxon>Bacillati</taxon>
        <taxon>Cyanobacteriota</taxon>
        <taxon>Cyanophyceae</taxon>
        <taxon>Oscillatoriophycideae</taxon>
        <taxon>Chroococcales</taxon>
        <taxon>Geminocystaceae</taxon>
        <taxon>Cyanobacterium</taxon>
    </lineage>
</organism>